<evidence type="ECO:0000256" key="1">
    <source>
        <dbReference type="ARBA" id="ARBA00023015"/>
    </source>
</evidence>
<evidence type="ECO:0000313" key="6">
    <source>
        <dbReference type="Proteomes" id="UP001621418"/>
    </source>
</evidence>
<dbReference type="CDD" id="cd00090">
    <property type="entry name" value="HTH_ARSR"/>
    <property type="match status" value="1"/>
</dbReference>
<dbReference type="Proteomes" id="UP001621418">
    <property type="component" value="Chromosome"/>
</dbReference>
<keyword evidence="2" id="KW-0238">DNA-binding</keyword>
<proteinExistence type="predicted"/>
<dbReference type="SMART" id="SM00418">
    <property type="entry name" value="HTH_ARSR"/>
    <property type="match status" value="1"/>
</dbReference>
<sequence length="155" mass="16733">MDRSEARSGAATGAGGVSVDSSVDVGPMDLLRALGDPVRWSIVRQLCAVDELPCSSLEHTLNISKPTISYHTKILIQAGVMYLRKEGRNHFYKLRPEALHALVDAVSALAPDIAPARDEVLNFPAAAGRKRAPSTRDHADRPVAVGAEYDSVMTW</sequence>
<organism evidence="5 6">
    <name type="scientific">Nocardia salmonicida</name>
    <dbReference type="NCBI Taxonomy" id="53431"/>
    <lineage>
        <taxon>Bacteria</taxon>
        <taxon>Bacillati</taxon>
        <taxon>Actinomycetota</taxon>
        <taxon>Actinomycetes</taxon>
        <taxon>Mycobacteriales</taxon>
        <taxon>Nocardiaceae</taxon>
        <taxon>Nocardia</taxon>
    </lineage>
</organism>
<dbReference type="PANTHER" id="PTHR33154">
    <property type="entry name" value="TRANSCRIPTIONAL REGULATOR, ARSR FAMILY"/>
    <property type="match status" value="1"/>
</dbReference>
<dbReference type="Gene3D" id="1.10.10.10">
    <property type="entry name" value="Winged helix-like DNA-binding domain superfamily/Winged helix DNA-binding domain"/>
    <property type="match status" value="1"/>
</dbReference>
<reference evidence="5 6" key="1">
    <citation type="submission" date="2022-10" db="EMBL/GenBank/DDBJ databases">
        <title>The complete genomes of actinobacterial strains from the NBC collection.</title>
        <authorList>
            <person name="Joergensen T.S."/>
            <person name="Alvarez Arevalo M."/>
            <person name="Sterndorff E.B."/>
            <person name="Faurdal D."/>
            <person name="Vuksanovic O."/>
            <person name="Mourched A.-S."/>
            <person name="Charusanti P."/>
            <person name="Shaw S."/>
            <person name="Blin K."/>
            <person name="Weber T."/>
        </authorList>
    </citation>
    <scope>NUCLEOTIDE SEQUENCE [LARGE SCALE GENOMIC DNA]</scope>
    <source>
        <strain evidence="5 6">NBC_01413</strain>
    </source>
</reference>
<dbReference type="RefSeq" id="WP_405146653.1">
    <property type="nucleotide sequence ID" value="NZ_CP109527.1"/>
</dbReference>
<feature type="domain" description="HTH arsR-type" evidence="4">
    <location>
        <begin position="19"/>
        <end position="114"/>
    </location>
</feature>
<accession>A0ABZ1N353</accession>
<dbReference type="EMBL" id="CP109527">
    <property type="protein sequence ID" value="WTY34354.1"/>
    <property type="molecule type" value="Genomic_DNA"/>
</dbReference>
<evidence type="ECO:0000256" key="2">
    <source>
        <dbReference type="ARBA" id="ARBA00023125"/>
    </source>
</evidence>
<dbReference type="PANTHER" id="PTHR33154:SF12">
    <property type="entry name" value="TRANSCRIPTIONAL REGULATORY PROTEIN"/>
    <property type="match status" value="1"/>
</dbReference>
<gene>
    <name evidence="5" type="ORF">OG308_23945</name>
</gene>
<dbReference type="InterPro" id="IPR001845">
    <property type="entry name" value="HTH_ArsR_DNA-bd_dom"/>
</dbReference>
<dbReference type="PROSITE" id="PS50987">
    <property type="entry name" value="HTH_ARSR_2"/>
    <property type="match status" value="1"/>
</dbReference>
<dbReference type="InterPro" id="IPR036390">
    <property type="entry name" value="WH_DNA-bd_sf"/>
</dbReference>
<dbReference type="InterPro" id="IPR051081">
    <property type="entry name" value="HTH_MetalResp_TranReg"/>
</dbReference>
<evidence type="ECO:0000259" key="4">
    <source>
        <dbReference type="PROSITE" id="PS50987"/>
    </source>
</evidence>
<name>A0ABZ1N353_9NOCA</name>
<dbReference type="Pfam" id="PF01022">
    <property type="entry name" value="HTH_5"/>
    <property type="match status" value="1"/>
</dbReference>
<dbReference type="PRINTS" id="PR00778">
    <property type="entry name" value="HTHARSR"/>
</dbReference>
<dbReference type="InterPro" id="IPR011991">
    <property type="entry name" value="ArsR-like_HTH"/>
</dbReference>
<keyword evidence="1" id="KW-0805">Transcription regulation</keyword>
<keyword evidence="3" id="KW-0804">Transcription</keyword>
<keyword evidence="6" id="KW-1185">Reference proteome</keyword>
<evidence type="ECO:0000256" key="3">
    <source>
        <dbReference type="ARBA" id="ARBA00023163"/>
    </source>
</evidence>
<dbReference type="InterPro" id="IPR036388">
    <property type="entry name" value="WH-like_DNA-bd_sf"/>
</dbReference>
<evidence type="ECO:0000313" key="5">
    <source>
        <dbReference type="EMBL" id="WTY34354.1"/>
    </source>
</evidence>
<dbReference type="SUPFAM" id="SSF46785">
    <property type="entry name" value="Winged helix' DNA-binding domain"/>
    <property type="match status" value="1"/>
</dbReference>
<protein>
    <submittedName>
        <fullName evidence="5">Metalloregulator ArsR/SmtB family transcription factor</fullName>
    </submittedName>
</protein>
<dbReference type="NCBIfam" id="NF033788">
    <property type="entry name" value="HTH_metalloreg"/>
    <property type="match status" value="1"/>
</dbReference>